<dbReference type="AlphaFoldDB" id="A0A8T2Z5R9"/>
<name>A0A8T2Z5R9_POPDE</name>
<feature type="compositionally biased region" description="Polar residues" evidence="1">
    <location>
        <begin position="125"/>
        <end position="147"/>
    </location>
</feature>
<feature type="compositionally biased region" description="Basic and acidic residues" evidence="1">
    <location>
        <begin position="93"/>
        <end position="103"/>
    </location>
</feature>
<feature type="region of interest" description="Disordered" evidence="1">
    <location>
        <begin position="1"/>
        <end position="35"/>
    </location>
</feature>
<evidence type="ECO:0000313" key="3">
    <source>
        <dbReference type="Proteomes" id="UP000807159"/>
    </source>
</evidence>
<dbReference type="GO" id="GO:0007623">
    <property type="term" value="P:circadian rhythm"/>
    <property type="evidence" value="ECO:0007669"/>
    <property type="project" value="InterPro"/>
</dbReference>
<dbReference type="Proteomes" id="UP000807159">
    <property type="component" value="Chromosome 3"/>
</dbReference>
<proteinExistence type="predicted"/>
<comment type="caution">
    <text evidence="2">The sequence shown here is derived from an EMBL/GenBank/DDBJ whole genome shotgun (WGS) entry which is preliminary data.</text>
</comment>
<dbReference type="EMBL" id="JACEGQ020000003">
    <property type="protein sequence ID" value="KAH8512681.1"/>
    <property type="molecule type" value="Genomic_DNA"/>
</dbReference>
<dbReference type="InterPro" id="IPR039928">
    <property type="entry name" value="LNK"/>
</dbReference>
<dbReference type="GO" id="GO:0006355">
    <property type="term" value="P:regulation of DNA-templated transcription"/>
    <property type="evidence" value="ECO:0007669"/>
    <property type="project" value="InterPro"/>
</dbReference>
<dbReference type="PANTHER" id="PTHR33334">
    <property type="entry name" value="PROTEIN LNK1"/>
    <property type="match status" value="1"/>
</dbReference>
<protein>
    <submittedName>
        <fullName evidence="2">Uncharacterized protein</fullName>
    </submittedName>
</protein>
<gene>
    <name evidence="2" type="ORF">H0E87_006101</name>
</gene>
<accession>A0A8T2Z5R9</accession>
<reference evidence="2" key="1">
    <citation type="journal article" date="2021" name="J. Hered.">
        <title>Genome Assembly of Salicaceae Populus deltoides (Eastern Cottonwood) I-69 Based on Nanopore Sequencing and Hi-C Technologies.</title>
        <authorList>
            <person name="Bai S."/>
            <person name="Wu H."/>
            <person name="Zhang J."/>
            <person name="Pan Z."/>
            <person name="Zhao W."/>
            <person name="Li Z."/>
            <person name="Tong C."/>
        </authorList>
    </citation>
    <scope>NUCLEOTIDE SEQUENCE</scope>
    <source>
        <tissue evidence="2">Leaf</tissue>
    </source>
</reference>
<feature type="region of interest" description="Disordered" evidence="1">
    <location>
        <begin position="160"/>
        <end position="188"/>
    </location>
</feature>
<evidence type="ECO:0000256" key="1">
    <source>
        <dbReference type="SAM" id="MobiDB-lite"/>
    </source>
</evidence>
<sequence length="188" mass="20872">MRTELEDCCQLRQPENRQRQEPNEAKPQKIQEEPAAAYVTPGMREQHFYEIKSQKAADYENRVGGLQVVKMPEVETETNPVDRTVAHLLFHRPMDIPGKHPDTPESPFSTKLPCEHKTMGLAKLSTGSLPETPKSKPNFSQKGSQLSSLLTYAQPVSQCKSNPCLDASEDASNNGPADEGAREVKASQ</sequence>
<evidence type="ECO:0000313" key="2">
    <source>
        <dbReference type="EMBL" id="KAH8512681.1"/>
    </source>
</evidence>
<keyword evidence="3" id="KW-1185">Reference proteome</keyword>
<dbReference type="PANTHER" id="PTHR33334:SF5">
    <property type="entry name" value="PROTEIN LNK2"/>
    <property type="match status" value="1"/>
</dbReference>
<organism evidence="2 3">
    <name type="scientific">Populus deltoides</name>
    <name type="common">Eastern poplar</name>
    <name type="synonym">Eastern cottonwood</name>
    <dbReference type="NCBI Taxonomy" id="3696"/>
    <lineage>
        <taxon>Eukaryota</taxon>
        <taxon>Viridiplantae</taxon>
        <taxon>Streptophyta</taxon>
        <taxon>Embryophyta</taxon>
        <taxon>Tracheophyta</taxon>
        <taxon>Spermatophyta</taxon>
        <taxon>Magnoliopsida</taxon>
        <taxon>eudicotyledons</taxon>
        <taxon>Gunneridae</taxon>
        <taxon>Pentapetalae</taxon>
        <taxon>rosids</taxon>
        <taxon>fabids</taxon>
        <taxon>Malpighiales</taxon>
        <taxon>Salicaceae</taxon>
        <taxon>Saliceae</taxon>
        <taxon>Populus</taxon>
    </lineage>
</organism>
<feature type="compositionally biased region" description="Basic and acidic residues" evidence="1">
    <location>
        <begin position="179"/>
        <end position="188"/>
    </location>
</feature>
<feature type="region of interest" description="Disordered" evidence="1">
    <location>
        <begin position="93"/>
        <end position="147"/>
    </location>
</feature>
<feature type="compositionally biased region" description="Basic and acidic residues" evidence="1">
    <location>
        <begin position="14"/>
        <end position="32"/>
    </location>
</feature>